<evidence type="ECO:0000256" key="3">
    <source>
        <dbReference type="ARBA" id="ARBA00023002"/>
    </source>
</evidence>
<dbReference type="PROSITE" id="PS51257">
    <property type="entry name" value="PROKAR_LIPOPROTEIN"/>
    <property type="match status" value="1"/>
</dbReference>
<accession>A0ABP8EKX4</accession>
<dbReference type="SUPFAM" id="SSF51735">
    <property type="entry name" value="NAD(P)-binding Rossmann-fold domains"/>
    <property type="match status" value="1"/>
</dbReference>
<protein>
    <submittedName>
        <fullName evidence="6">SDR family oxidoreductase</fullName>
    </submittedName>
</protein>
<dbReference type="InterPro" id="IPR036291">
    <property type="entry name" value="NAD(P)-bd_dom_sf"/>
</dbReference>
<dbReference type="InterPro" id="IPR002347">
    <property type="entry name" value="SDR_fam"/>
</dbReference>
<gene>
    <name evidence="6" type="ORF">GCM10022261_19680</name>
</gene>
<dbReference type="PROSITE" id="PS00061">
    <property type="entry name" value="ADH_SHORT"/>
    <property type="match status" value="1"/>
</dbReference>
<comment type="similarity">
    <text evidence="1 4">Belongs to the short-chain dehydrogenases/reductases (SDR) family.</text>
</comment>
<evidence type="ECO:0000256" key="1">
    <source>
        <dbReference type="ARBA" id="ARBA00006484"/>
    </source>
</evidence>
<dbReference type="SMART" id="SM00822">
    <property type="entry name" value="PKS_KR"/>
    <property type="match status" value="1"/>
</dbReference>
<dbReference type="RefSeq" id="WP_236866318.1">
    <property type="nucleotide sequence ID" value="NZ_BAABAZ010000006.1"/>
</dbReference>
<comment type="caution">
    <text evidence="6">The sequence shown here is derived from an EMBL/GenBank/DDBJ whole genome shotgun (WGS) entry which is preliminary data.</text>
</comment>
<dbReference type="Proteomes" id="UP001501586">
    <property type="component" value="Unassembled WGS sequence"/>
</dbReference>
<reference evidence="7" key="1">
    <citation type="journal article" date="2019" name="Int. J. Syst. Evol. Microbiol.">
        <title>The Global Catalogue of Microorganisms (GCM) 10K type strain sequencing project: providing services to taxonomists for standard genome sequencing and annotation.</title>
        <authorList>
            <consortium name="The Broad Institute Genomics Platform"/>
            <consortium name="The Broad Institute Genome Sequencing Center for Infectious Disease"/>
            <person name="Wu L."/>
            <person name="Ma J."/>
        </authorList>
    </citation>
    <scope>NUCLEOTIDE SEQUENCE [LARGE SCALE GENOMIC DNA]</scope>
    <source>
        <strain evidence="7">JCM 17458</strain>
    </source>
</reference>
<dbReference type="PRINTS" id="PR00081">
    <property type="entry name" value="GDHRDH"/>
</dbReference>
<dbReference type="PANTHER" id="PTHR43391">
    <property type="entry name" value="RETINOL DEHYDROGENASE-RELATED"/>
    <property type="match status" value="1"/>
</dbReference>
<feature type="domain" description="Ketoreductase" evidence="5">
    <location>
        <begin position="6"/>
        <end position="173"/>
    </location>
</feature>
<dbReference type="PRINTS" id="PR00080">
    <property type="entry name" value="SDRFAMILY"/>
</dbReference>
<evidence type="ECO:0000256" key="2">
    <source>
        <dbReference type="ARBA" id="ARBA00022857"/>
    </source>
</evidence>
<keyword evidence="2" id="KW-0521">NADP</keyword>
<evidence type="ECO:0000259" key="5">
    <source>
        <dbReference type="SMART" id="SM00822"/>
    </source>
</evidence>
<dbReference type="Pfam" id="PF00106">
    <property type="entry name" value="adh_short"/>
    <property type="match status" value="1"/>
</dbReference>
<dbReference type="CDD" id="cd05233">
    <property type="entry name" value="SDR_c"/>
    <property type="match status" value="1"/>
</dbReference>
<dbReference type="InterPro" id="IPR057326">
    <property type="entry name" value="KR_dom"/>
</dbReference>
<keyword evidence="7" id="KW-1185">Reference proteome</keyword>
<sequence>MNMDSRRVVITGGGSGLGLACAEAVSRAGGTPVVLDKDISNAGAYRAHELDVTDRAAVQRTITDVAEDLGGLDAIVTAAGMDTPGELDEISAEQWEQVLAVNLLGTVSAVRAALPYLKESHGRVVTVSSTLALKGASGATAYSASKFGVRGFSQALAAETAGTVGVTNLIPGGMKTKFFDGRTEQYKPQDDSRLNEPARVAEAIVFALTQPQNVEVREMLIAHEGEDSWP</sequence>
<dbReference type="Gene3D" id="3.40.50.720">
    <property type="entry name" value="NAD(P)-binding Rossmann-like Domain"/>
    <property type="match status" value="1"/>
</dbReference>
<dbReference type="PANTHER" id="PTHR43391:SF14">
    <property type="entry name" value="DEHYDROGENASE_REDUCTASE SDR FAMILY PROTEIN 7-LIKE"/>
    <property type="match status" value="1"/>
</dbReference>
<dbReference type="EMBL" id="BAABAZ010000006">
    <property type="protein sequence ID" value="GAA4284437.1"/>
    <property type="molecule type" value="Genomic_DNA"/>
</dbReference>
<evidence type="ECO:0000256" key="4">
    <source>
        <dbReference type="RuleBase" id="RU000363"/>
    </source>
</evidence>
<organism evidence="6 7">
    <name type="scientific">Brevibacterium daeguense</name>
    <dbReference type="NCBI Taxonomy" id="909936"/>
    <lineage>
        <taxon>Bacteria</taxon>
        <taxon>Bacillati</taxon>
        <taxon>Actinomycetota</taxon>
        <taxon>Actinomycetes</taxon>
        <taxon>Micrococcales</taxon>
        <taxon>Brevibacteriaceae</taxon>
        <taxon>Brevibacterium</taxon>
    </lineage>
</organism>
<keyword evidence="3" id="KW-0560">Oxidoreductase</keyword>
<dbReference type="InterPro" id="IPR020904">
    <property type="entry name" value="Sc_DH/Rdtase_CS"/>
</dbReference>
<evidence type="ECO:0000313" key="7">
    <source>
        <dbReference type="Proteomes" id="UP001501586"/>
    </source>
</evidence>
<evidence type="ECO:0000313" key="6">
    <source>
        <dbReference type="EMBL" id="GAA4284437.1"/>
    </source>
</evidence>
<proteinExistence type="inferred from homology"/>
<name>A0ABP8EKX4_9MICO</name>